<evidence type="ECO:0000313" key="5">
    <source>
        <dbReference type="Proteomes" id="UP001303760"/>
    </source>
</evidence>
<feature type="domain" description="Zn(2)-C6 fungal-type" evidence="3">
    <location>
        <begin position="30"/>
        <end position="60"/>
    </location>
</feature>
<gene>
    <name evidence="4" type="ORF">C8A03DRAFT_14339</name>
</gene>
<dbReference type="SUPFAM" id="SSF57701">
    <property type="entry name" value="Zn2/Cys6 DNA-binding domain"/>
    <property type="match status" value="1"/>
</dbReference>
<dbReference type="SMART" id="SM00066">
    <property type="entry name" value="GAL4"/>
    <property type="match status" value="1"/>
</dbReference>
<dbReference type="GO" id="GO:0001228">
    <property type="term" value="F:DNA-binding transcription activator activity, RNA polymerase II-specific"/>
    <property type="evidence" value="ECO:0007669"/>
    <property type="project" value="TreeGrafter"/>
</dbReference>
<dbReference type="Pfam" id="PF11951">
    <property type="entry name" value="Fungal_trans_2"/>
    <property type="match status" value="1"/>
</dbReference>
<dbReference type="Proteomes" id="UP001303760">
    <property type="component" value="Unassembled WGS sequence"/>
</dbReference>
<evidence type="ECO:0000259" key="3">
    <source>
        <dbReference type="PROSITE" id="PS50048"/>
    </source>
</evidence>
<dbReference type="Pfam" id="PF00172">
    <property type="entry name" value="Zn_clus"/>
    <property type="match status" value="1"/>
</dbReference>
<reference evidence="4" key="2">
    <citation type="submission" date="2023-05" db="EMBL/GenBank/DDBJ databases">
        <authorList>
            <consortium name="Lawrence Berkeley National Laboratory"/>
            <person name="Steindorff A."/>
            <person name="Hensen N."/>
            <person name="Bonometti L."/>
            <person name="Westerberg I."/>
            <person name="Brannstrom I.O."/>
            <person name="Guillou S."/>
            <person name="Cros-Aarteil S."/>
            <person name="Calhoun S."/>
            <person name="Haridas S."/>
            <person name="Kuo A."/>
            <person name="Mondo S."/>
            <person name="Pangilinan J."/>
            <person name="Riley R."/>
            <person name="Labutti K."/>
            <person name="Andreopoulos B."/>
            <person name="Lipzen A."/>
            <person name="Chen C."/>
            <person name="Yanf M."/>
            <person name="Daum C."/>
            <person name="Ng V."/>
            <person name="Clum A."/>
            <person name="Ohm R."/>
            <person name="Martin F."/>
            <person name="Silar P."/>
            <person name="Natvig D."/>
            <person name="Lalanne C."/>
            <person name="Gautier V."/>
            <person name="Ament-Velasquez S.L."/>
            <person name="Kruys A."/>
            <person name="Hutchinson M.I."/>
            <person name="Powell A.J."/>
            <person name="Barry K."/>
            <person name="Miller A.N."/>
            <person name="Grigoriev I.V."/>
            <person name="Debuchy R."/>
            <person name="Gladieux P."/>
            <person name="Thoren M.H."/>
            <person name="Johannesson H."/>
        </authorList>
    </citation>
    <scope>NUCLEOTIDE SEQUENCE</scope>
    <source>
        <strain evidence="4">CBS 532.94</strain>
    </source>
</reference>
<feature type="region of interest" description="Disordered" evidence="2">
    <location>
        <begin position="1"/>
        <end position="29"/>
    </location>
</feature>
<dbReference type="InterPro" id="IPR021858">
    <property type="entry name" value="Fun_TF"/>
</dbReference>
<keyword evidence="5" id="KW-1185">Reference proteome</keyword>
<dbReference type="PANTHER" id="PTHR47784:SF5">
    <property type="entry name" value="STEROL UPTAKE CONTROL PROTEIN 2"/>
    <property type="match status" value="1"/>
</dbReference>
<dbReference type="Gene3D" id="4.10.240.10">
    <property type="entry name" value="Zn(2)-C6 fungal-type DNA-binding domain"/>
    <property type="match status" value="1"/>
</dbReference>
<dbReference type="PANTHER" id="PTHR47784">
    <property type="entry name" value="STEROL UPTAKE CONTROL PROTEIN 2"/>
    <property type="match status" value="1"/>
</dbReference>
<dbReference type="InterPro" id="IPR036864">
    <property type="entry name" value="Zn2-C6_fun-type_DNA-bd_sf"/>
</dbReference>
<organism evidence="4 5">
    <name type="scientific">Achaetomium macrosporum</name>
    <dbReference type="NCBI Taxonomy" id="79813"/>
    <lineage>
        <taxon>Eukaryota</taxon>
        <taxon>Fungi</taxon>
        <taxon>Dikarya</taxon>
        <taxon>Ascomycota</taxon>
        <taxon>Pezizomycotina</taxon>
        <taxon>Sordariomycetes</taxon>
        <taxon>Sordariomycetidae</taxon>
        <taxon>Sordariales</taxon>
        <taxon>Chaetomiaceae</taxon>
        <taxon>Achaetomium</taxon>
    </lineage>
</organism>
<protein>
    <recommendedName>
        <fullName evidence="3">Zn(2)-C6 fungal-type domain-containing protein</fullName>
    </recommendedName>
</protein>
<keyword evidence="1" id="KW-0539">Nucleus</keyword>
<proteinExistence type="predicted"/>
<evidence type="ECO:0000256" key="1">
    <source>
        <dbReference type="ARBA" id="ARBA00023242"/>
    </source>
</evidence>
<accession>A0AAN7CC63</accession>
<dbReference type="PROSITE" id="PS50048">
    <property type="entry name" value="ZN2_CY6_FUNGAL_2"/>
    <property type="match status" value="1"/>
</dbReference>
<dbReference type="CDD" id="cd00067">
    <property type="entry name" value="GAL4"/>
    <property type="match status" value="1"/>
</dbReference>
<dbReference type="PROSITE" id="PS00463">
    <property type="entry name" value="ZN2_CY6_FUNGAL_1"/>
    <property type="match status" value="1"/>
</dbReference>
<name>A0AAN7CC63_9PEZI</name>
<comment type="caution">
    <text evidence="4">The sequence shown here is derived from an EMBL/GenBank/DDBJ whole genome shotgun (WGS) entry which is preliminary data.</text>
</comment>
<dbReference type="GO" id="GO:0008270">
    <property type="term" value="F:zinc ion binding"/>
    <property type="evidence" value="ECO:0007669"/>
    <property type="project" value="InterPro"/>
</dbReference>
<dbReference type="EMBL" id="MU860068">
    <property type="protein sequence ID" value="KAK4239250.1"/>
    <property type="molecule type" value="Genomic_DNA"/>
</dbReference>
<reference evidence="4" key="1">
    <citation type="journal article" date="2023" name="Mol. Phylogenet. Evol.">
        <title>Genome-scale phylogeny and comparative genomics of the fungal order Sordariales.</title>
        <authorList>
            <person name="Hensen N."/>
            <person name="Bonometti L."/>
            <person name="Westerberg I."/>
            <person name="Brannstrom I.O."/>
            <person name="Guillou S."/>
            <person name="Cros-Aarteil S."/>
            <person name="Calhoun S."/>
            <person name="Haridas S."/>
            <person name="Kuo A."/>
            <person name="Mondo S."/>
            <person name="Pangilinan J."/>
            <person name="Riley R."/>
            <person name="LaButti K."/>
            <person name="Andreopoulos B."/>
            <person name="Lipzen A."/>
            <person name="Chen C."/>
            <person name="Yan M."/>
            <person name="Daum C."/>
            <person name="Ng V."/>
            <person name="Clum A."/>
            <person name="Steindorff A."/>
            <person name="Ohm R.A."/>
            <person name="Martin F."/>
            <person name="Silar P."/>
            <person name="Natvig D.O."/>
            <person name="Lalanne C."/>
            <person name="Gautier V."/>
            <person name="Ament-Velasquez S.L."/>
            <person name="Kruys A."/>
            <person name="Hutchinson M.I."/>
            <person name="Powell A.J."/>
            <person name="Barry K."/>
            <person name="Miller A.N."/>
            <person name="Grigoriev I.V."/>
            <person name="Debuchy R."/>
            <person name="Gladieux P."/>
            <person name="Hiltunen Thoren M."/>
            <person name="Johannesson H."/>
        </authorList>
    </citation>
    <scope>NUCLEOTIDE SEQUENCE</scope>
    <source>
        <strain evidence="4">CBS 532.94</strain>
    </source>
</reference>
<evidence type="ECO:0000256" key="2">
    <source>
        <dbReference type="SAM" id="MobiDB-lite"/>
    </source>
</evidence>
<dbReference type="InterPro" id="IPR001138">
    <property type="entry name" value="Zn2Cys6_DnaBD"/>
</dbReference>
<evidence type="ECO:0000313" key="4">
    <source>
        <dbReference type="EMBL" id="KAK4239250.1"/>
    </source>
</evidence>
<feature type="compositionally biased region" description="Basic residues" evidence="2">
    <location>
        <begin position="19"/>
        <end position="29"/>
    </location>
</feature>
<dbReference type="InterPro" id="IPR053157">
    <property type="entry name" value="Sterol_Uptake_Regulator"/>
</dbReference>
<dbReference type="AlphaFoldDB" id="A0AAN7CC63"/>
<sequence length="455" mass="51373">MPEEFGDSITTTPNEKPYHAKRPHRKSRSGCRNCKARKVKCDEGRPACRSCTVRNETCVYMAAVSKRTSQEPAPTLALAHRQCTAAAVPLQPLFIPSGRDELDMRLLWFYTTATYASFSTSLRQRDVEVVLKVHVVQHAFANPFLMDCLLGLSAMHINHLGLHNMGVSRTHEIYYRAKAFETYRRAVEAADPATFPALLAASLLLCGLSTHVFRGEDARSLSILDWMVIWRGIGTIAELTKLPQLARPGLAQLLIRPDVDLVASSQFVPSHLLFMVTSIRDGDPDVPLVKGYYNALQVLGSLYLELSKGISELLLLRIATFFTFLPSQFIDAARQKRPRALVILAHYLVFAMLRYANCWWMDGIGRHEIPNICQLLGPEWDHLLRVPRAALLLDNDRDVARLLLDDPCWDMPTKPEDKSPTAQQERELVIRAAMENEMADDMEVHKQSKILFEVP</sequence>